<dbReference type="Proteomes" id="UP000337909">
    <property type="component" value="Unassembled WGS sequence"/>
</dbReference>
<dbReference type="InterPro" id="IPR004360">
    <property type="entry name" value="Glyas_Fos-R_dOase_dom"/>
</dbReference>
<dbReference type="InterPro" id="IPR037523">
    <property type="entry name" value="VOC_core"/>
</dbReference>
<proteinExistence type="predicted"/>
<reference evidence="2 3" key="1">
    <citation type="submission" date="2019-09" db="EMBL/GenBank/DDBJ databases">
        <authorList>
            <person name="Chandra G."/>
            <person name="Truman W A."/>
        </authorList>
    </citation>
    <scope>NUCLEOTIDE SEQUENCE [LARGE SCALE GENOMIC DNA]</scope>
    <source>
        <strain evidence="2">PS691</strain>
    </source>
</reference>
<feature type="domain" description="VOC" evidence="1">
    <location>
        <begin position="4"/>
        <end position="121"/>
    </location>
</feature>
<accession>A0A5E7CC53</accession>
<organism evidence="2 3">
    <name type="scientific">Pseudomonas fluorescens</name>
    <dbReference type="NCBI Taxonomy" id="294"/>
    <lineage>
        <taxon>Bacteria</taxon>
        <taxon>Pseudomonadati</taxon>
        <taxon>Pseudomonadota</taxon>
        <taxon>Gammaproteobacteria</taxon>
        <taxon>Pseudomonadales</taxon>
        <taxon>Pseudomonadaceae</taxon>
        <taxon>Pseudomonas</taxon>
    </lineage>
</organism>
<dbReference type="Gene3D" id="3.10.180.10">
    <property type="entry name" value="2,3-Dihydroxybiphenyl 1,2-Dioxygenase, domain 1"/>
    <property type="match status" value="1"/>
</dbReference>
<dbReference type="InterPro" id="IPR029068">
    <property type="entry name" value="Glyas_Bleomycin-R_OHBP_Dase"/>
</dbReference>
<evidence type="ECO:0000313" key="2">
    <source>
        <dbReference type="EMBL" id="VVO02393.1"/>
    </source>
</evidence>
<dbReference type="AlphaFoldDB" id="A0A5E7CC53"/>
<protein>
    <submittedName>
        <fullName evidence="2">Glutathione transferase FosA</fullName>
        <ecNumber evidence="2">2.5.1.18</ecNumber>
    </submittedName>
</protein>
<evidence type="ECO:0000259" key="1">
    <source>
        <dbReference type="PROSITE" id="PS51819"/>
    </source>
</evidence>
<dbReference type="CDD" id="cd08351">
    <property type="entry name" value="ChaP_like"/>
    <property type="match status" value="1"/>
</dbReference>
<sequence length="126" mass="14288">MSVQLNHTIVWCRDKHRSSSFLVELLGLPRPAPFGPMLIVQLDNGVSLDYYDEDGEIASQHYAFLIGEDDFDPIFARIQAQGLPYWADPGKRRANAINRLDGGRRVYFDDPDGHLLEIFTQPQAVT</sequence>
<dbReference type="SUPFAM" id="SSF54593">
    <property type="entry name" value="Glyoxalase/Bleomycin resistance protein/Dihydroxybiphenyl dioxygenase"/>
    <property type="match status" value="1"/>
</dbReference>
<dbReference type="GO" id="GO:0004364">
    <property type="term" value="F:glutathione transferase activity"/>
    <property type="evidence" value="ECO:0007669"/>
    <property type="project" value="UniProtKB-EC"/>
</dbReference>
<dbReference type="Pfam" id="PF00903">
    <property type="entry name" value="Glyoxalase"/>
    <property type="match status" value="1"/>
</dbReference>
<evidence type="ECO:0000313" key="3">
    <source>
        <dbReference type="Proteomes" id="UP000337909"/>
    </source>
</evidence>
<name>A0A5E7CC53_PSEFL</name>
<gene>
    <name evidence="2" type="primary">fosA</name>
    <name evidence="2" type="ORF">PS691_02734</name>
</gene>
<dbReference type="OrthoDB" id="9812656at2"/>
<dbReference type="EMBL" id="CABVHQ010000024">
    <property type="protein sequence ID" value="VVO02393.1"/>
    <property type="molecule type" value="Genomic_DNA"/>
</dbReference>
<dbReference type="PROSITE" id="PS51819">
    <property type="entry name" value="VOC"/>
    <property type="match status" value="1"/>
</dbReference>
<keyword evidence="2" id="KW-0808">Transferase</keyword>
<dbReference type="RefSeq" id="WP_150642713.1">
    <property type="nucleotide sequence ID" value="NZ_CABVHQ010000024.1"/>
</dbReference>
<dbReference type="EC" id="2.5.1.18" evidence="2"/>